<evidence type="ECO:0000256" key="1">
    <source>
        <dbReference type="ARBA" id="ARBA00004571"/>
    </source>
</evidence>
<dbReference type="Gene3D" id="2.40.170.20">
    <property type="entry name" value="TonB-dependent receptor, beta-barrel domain"/>
    <property type="match status" value="1"/>
</dbReference>
<evidence type="ECO:0000256" key="4">
    <source>
        <dbReference type="ARBA" id="ARBA00022496"/>
    </source>
</evidence>
<evidence type="ECO:0000313" key="14">
    <source>
        <dbReference type="Proteomes" id="UP001500433"/>
    </source>
</evidence>
<dbReference type="NCBIfam" id="TIGR04056">
    <property type="entry name" value="OMP_RagA_SusC"/>
    <property type="match status" value="1"/>
</dbReference>
<evidence type="ECO:0000256" key="7">
    <source>
        <dbReference type="ARBA" id="ARBA00023077"/>
    </source>
</evidence>
<dbReference type="RefSeq" id="WP_345273008.1">
    <property type="nucleotide sequence ID" value="NZ_BAABJH010000001.1"/>
</dbReference>
<feature type="domain" description="Secretin/TonB short N-terminal" evidence="12">
    <location>
        <begin position="54"/>
        <end position="105"/>
    </location>
</feature>
<protein>
    <submittedName>
        <fullName evidence="13">TonB-dependent receptor</fullName>
    </submittedName>
</protein>
<accession>A0ABP9EVV3</accession>
<dbReference type="InterPro" id="IPR039426">
    <property type="entry name" value="TonB-dep_rcpt-like"/>
</dbReference>
<keyword evidence="13" id="KW-0675">Receptor</keyword>
<evidence type="ECO:0000259" key="12">
    <source>
        <dbReference type="SMART" id="SM00965"/>
    </source>
</evidence>
<dbReference type="Pfam" id="PF00593">
    <property type="entry name" value="TonB_dep_Rec_b-barrel"/>
    <property type="match status" value="1"/>
</dbReference>
<evidence type="ECO:0000256" key="3">
    <source>
        <dbReference type="ARBA" id="ARBA00022452"/>
    </source>
</evidence>
<keyword evidence="14" id="KW-1185">Reference proteome</keyword>
<keyword evidence="8 10" id="KW-0472">Membrane</keyword>
<dbReference type="PROSITE" id="PS52016">
    <property type="entry name" value="TONB_DEPENDENT_REC_3"/>
    <property type="match status" value="1"/>
</dbReference>
<proteinExistence type="inferred from homology"/>
<evidence type="ECO:0000256" key="11">
    <source>
        <dbReference type="RuleBase" id="RU003357"/>
    </source>
</evidence>
<dbReference type="Proteomes" id="UP001500433">
    <property type="component" value="Unassembled WGS sequence"/>
</dbReference>
<evidence type="ECO:0000256" key="6">
    <source>
        <dbReference type="ARBA" id="ARBA00023004"/>
    </source>
</evidence>
<dbReference type="InterPro" id="IPR037066">
    <property type="entry name" value="Plug_dom_sf"/>
</dbReference>
<sequence length="1094" mass="121644">MKLNIQLKIKTTVLTLSVILFSLLSYAQTETISLNFNNQSLATIIKSIEQQSSYRVIFNTAKIDANKKYSINIKDSSLEKVLGDLLNDTDVSYIIKDNQILLTPRGISSNTSLQIQERVITGTVLSKVDNFPLPGATVLVKGTAKGVITNLDGKFVYALKGQTLQDKILVISYLGHKTIEIPVGSKSNFNIFLEEDVSSLEEVVITSSYGTKKLKEEVVGSITTVNPKDIAIEQAVSTFDELLEGQIAGVLIETNPQLGEPASINIRGQGSLTPLTGIGTSTQPLIIVDGIILSEETGLDGNAFFDGGEGNLEENLLNPLARVGVEDIESFNVLKDAAAVGLYGADAANGVIIITTKSGKKGSLRYTASITSGVTTSFNGLKYLNGEQYQAVINEYRINNGELSSVQPWNGVNTDWFDLLNETGRFNRYNFGASGGAGNWGYRFNIGYQSTDEAQKENTYERLNSSLSLDFRNDKFKASLRVSPSLAEKNDPNKLYSFALPPNIAPYDENGGFTPFNTFGNPLAVASQNISESKTFAVLGSLNLEYHILENLRFSTLFGMDFSKKDEDKFFSGLNGSGQFNDGTFGRRFLRDRDTQRWNWNASLYYDTVFNKNHSFDALIGLETRQEKVEFAYARGNGFDDFTTPQPVEIAEKQDYESDSSETTGRSFFSQLNYNFDKKYFLLVNFRIDQSSAFGTDNDTAFNGGIGASWNISNESFLETSEFVDFLSLRASYGTTGNSRIGSYRALGLYTVRENGYNGSENYANLTSAPNPNLGWETNKKFNVGIDFNFLNKFKFTTDFFKDVIIDQIVSRNVIVETGFSSAQINGAEMYNQGIEFSLSSQWFKNDDFSWSTNFNFTKIKNKVTSLTGLGSDFSAAERGRSQTIGFPTSAIWGYEFVGIDPATGRELINVDGQIYDSATVDSEFDSSNWKPIGDSQPEFFGGLRNSITYKDFNLNIIMSYTYGADFLVDRELFDQYRVITNRNISVNVIEDAWFNPGDDAIHPVIVNNNRLISNTTKSIFDSSHIKLKSVSLSYNMPVKKYNLPLRSLSFILNGSNLHYWFKDKSPKGKNGVAEFRNSYPEMRTFTLGIKTTF</sequence>
<comment type="similarity">
    <text evidence="10 11">Belongs to the TonB-dependent receptor family.</text>
</comment>
<evidence type="ECO:0000313" key="13">
    <source>
        <dbReference type="EMBL" id="GAA4888639.1"/>
    </source>
</evidence>
<evidence type="ECO:0000256" key="5">
    <source>
        <dbReference type="ARBA" id="ARBA00022692"/>
    </source>
</evidence>
<dbReference type="InterPro" id="IPR008969">
    <property type="entry name" value="CarboxyPept-like_regulatory"/>
</dbReference>
<keyword evidence="2 10" id="KW-0813">Transport</keyword>
<dbReference type="SUPFAM" id="SSF49464">
    <property type="entry name" value="Carboxypeptidase regulatory domain-like"/>
    <property type="match status" value="1"/>
</dbReference>
<evidence type="ECO:0000256" key="10">
    <source>
        <dbReference type="PROSITE-ProRule" id="PRU01360"/>
    </source>
</evidence>
<evidence type="ECO:0000256" key="2">
    <source>
        <dbReference type="ARBA" id="ARBA00022448"/>
    </source>
</evidence>
<evidence type="ECO:0000256" key="8">
    <source>
        <dbReference type="ARBA" id="ARBA00023136"/>
    </source>
</evidence>
<comment type="subcellular location">
    <subcellularLocation>
        <location evidence="1 10">Cell outer membrane</location>
        <topology evidence="1 10">Multi-pass membrane protein</topology>
    </subcellularLocation>
</comment>
<comment type="caution">
    <text evidence="13">The sequence shown here is derived from an EMBL/GenBank/DDBJ whole genome shotgun (WGS) entry which is preliminary data.</text>
</comment>
<dbReference type="SUPFAM" id="SSF56935">
    <property type="entry name" value="Porins"/>
    <property type="match status" value="1"/>
</dbReference>
<keyword evidence="4" id="KW-0406">Ion transport</keyword>
<dbReference type="SMART" id="SM00965">
    <property type="entry name" value="STN"/>
    <property type="match status" value="1"/>
</dbReference>
<organism evidence="13 14">
    <name type="scientific">Flaviramulus aquimarinus</name>
    <dbReference type="NCBI Taxonomy" id="1170456"/>
    <lineage>
        <taxon>Bacteria</taxon>
        <taxon>Pseudomonadati</taxon>
        <taxon>Bacteroidota</taxon>
        <taxon>Flavobacteriia</taxon>
        <taxon>Flavobacteriales</taxon>
        <taxon>Flavobacteriaceae</taxon>
        <taxon>Flaviramulus</taxon>
    </lineage>
</organism>
<dbReference type="InterPro" id="IPR023996">
    <property type="entry name" value="TonB-dep_OMP_SusC/RagA"/>
</dbReference>
<dbReference type="NCBIfam" id="TIGR04057">
    <property type="entry name" value="SusC_RagA_signa"/>
    <property type="match status" value="1"/>
</dbReference>
<dbReference type="Pfam" id="PF13715">
    <property type="entry name" value="CarbopepD_reg_2"/>
    <property type="match status" value="1"/>
</dbReference>
<dbReference type="EMBL" id="BAABJH010000001">
    <property type="protein sequence ID" value="GAA4888639.1"/>
    <property type="molecule type" value="Genomic_DNA"/>
</dbReference>
<dbReference type="Pfam" id="PF07715">
    <property type="entry name" value="Plug"/>
    <property type="match status" value="1"/>
</dbReference>
<dbReference type="InterPro" id="IPR036942">
    <property type="entry name" value="Beta-barrel_TonB_sf"/>
</dbReference>
<keyword evidence="4" id="KW-0410">Iron transport</keyword>
<keyword evidence="7 11" id="KW-0798">TonB box</keyword>
<dbReference type="InterPro" id="IPR011662">
    <property type="entry name" value="Secretin/TonB_short_N"/>
</dbReference>
<name>A0ABP9EVV3_9FLAO</name>
<keyword evidence="6" id="KW-0408">Iron</keyword>
<dbReference type="InterPro" id="IPR000531">
    <property type="entry name" value="Beta-barrel_TonB"/>
</dbReference>
<dbReference type="InterPro" id="IPR012910">
    <property type="entry name" value="Plug_dom"/>
</dbReference>
<keyword evidence="3 10" id="KW-1134">Transmembrane beta strand</keyword>
<dbReference type="InterPro" id="IPR023997">
    <property type="entry name" value="TonB-dep_OMP_SusC/RagA_CS"/>
</dbReference>
<keyword evidence="9 10" id="KW-0998">Cell outer membrane</keyword>
<dbReference type="Pfam" id="PF07660">
    <property type="entry name" value="STN"/>
    <property type="match status" value="1"/>
</dbReference>
<evidence type="ECO:0000256" key="9">
    <source>
        <dbReference type="ARBA" id="ARBA00023237"/>
    </source>
</evidence>
<dbReference type="Gene3D" id="2.170.130.10">
    <property type="entry name" value="TonB-dependent receptor, plug domain"/>
    <property type="match status" value="1"/>
</dbReference>
<reference evidence="14" key="1">
    <citation type="journal article" date="2019" name="Int. J. Syst. Evol. Microbiol.">
        <title>The Global Catalogue of Microorganisms (GCM) 10K type strain sequencing project: providing services to taxonomists for standard genome sequencing and annotation.</title>
        <authorList>
            <consortium name="The Broad Institute Genomics Platform"/>
            <consortium name="The Broad Institute Genome Sequencing Center for Infectious Disease"/>
            <person name="Wu L."/>
            <person name="Ma J."/>
        </authorList>
    </citation>
    <scope>NUCLEOTIDE SEQUENCE [LARGE SCALE GENOMIC DNA]</scope>
    <source>
        <strain evidence="14">JCM 18274</strain>
    </source>
</reference>
<keyword evidence="5 10" id="KW-0812">Transmembrane</keyword>
<dbReference type="Gene3D" id="3.55.50.30">
    <property type="match status" value="1"/>
</dbReference>
<gene>
    <name evidence="13" type="ORF">GCM10023311_10730</name>
</gene>